<organism evidence="1">
    <name type="scientific">Rhizophora mucronata</name>
    <name type="common">Asiatic mangrove</name>
    <dbReference type="NCBI Taxonomy" id="61149"/>
    <lineage>
        <taxon>Eukaryota</taxon>
        <taxon>Viridiplantae</taxon>
        <taxon>Streptophyta</taxon>
        <taxon>Embryophyta</taxon>
        <taxon>Tracheophyta</taxon>
        <taxon>Spermatophyta</taxon>
        <taxon>Magnoliopsida</taxon>
        <taxon>eudicotyledons</taxon>
        <taxon>Gunneridae</taxon>
        <taxon>Pentapetalae</taxon>
        <taxon>rosids</taxon>
        <taxon>fabids</taxon>
        <taxon>Malpighiales</taxon>
        <taxon>Rhizophoraceae</taxon>
        <taxon>Rhizophora</taxon>
    </lineage>
</organism>
<dbReference type="AlphaFoldDB" id="A0A2P2R436"/>
<dbReference type="EMBL" id="GGEC01093476">
    <property type="protein sequence ID" value="MBX73960.1"/>
    <property type="molecule type" value="Transcribed_RNA"/>
</dbReference>
<accession>A0A2P2R436</accession>
<sequence length="31" mass="3656">MKQKEKFTCYLDVVLPIVLEKICRSLLAIFI</sequence>
<evidence type="ECO:0000313" key="1">
    <source>
        <dbReference type="EMBL" id="MBX73960.1"/>
    </source>
</evidence>
<name>A0A2P2R436_RHIMU</name>
<proteinExistence type="predicted"/>
<protein>
    <submittedName>
        <fullName evidence="1">Uncharacterized protein</fullName>
    </submittedName>
</protein>
<reference evidence="1" key="1">
    <citation type="submission" date="2018-02" db="EMBL/GenBank/DDBJ databases">
        <title>Rhizophora mucronata_Transcriptome.</title>
        <authorList>
            <person name="Meera S.P."/>
            <person name="Sreeshan A."/>
            <person name="Augustine A."/>
        </authorList>
    </citation>
    <scope>NUCLEOTIDE SEQUENCE</scope>
    <source>
        <tissue evidence="1">Leaf</tissue>
    </source>
</reference>